<dbReference type="InterPro" id="IPR015424">
    <property type="entry name" value="PyrdxlP-dep_Trfase"/>
</dbReference>
<dbReference type="SUPFAM" id="SSF53383">
    <property type="entry name" value="PLP-dependent transferases"/>
    <property type="match status" value="1"/>
</dbReference>
<proteinExistence type="predicted"/>
<dbReference type="STRING" id="658219.SAMN05216212_0163"/>
<gene>
    <name evidence="1" type="ORF">SAMN05216212_0163</name>
</gene>
<dbReference type="GO" id="GO:0016829">
    <property type="term" value="F:lyase activity"/>
    <property type="evidence" value="ECO:0007669"/>
    <property type="project" value="UniProtKB-KW"/>
</dbReference>
<reference evidence="2" key="1">
    <citation type="submission" date="2016-10" db="EMBL/GenBank/DDBJ databases">
        <authorList>
            <person name="Varghese N."/>
            <person name="Submissions S."/>
        </authorList>
    </citation>
    <scope>NUCLEOTIDE SEQUENCE [LARGE SCALE GENOMIC DNA]</scope>
    <source>
        <strain evidence="2">CGMCC 1.10658</strain>
    </source>
</reference>
<dbReference type="Gene3D" id="3.40.640.10">
    <property type="entry name" value="Type I PLP-dependent aspartate aminotransferase-like (Major domain)"/>
    <property type="match status" value="1"/>
</dbReference>
<dbReference type="EMBL" id="FNFH01000001">
    <property type="protein sequence ID" value="SDJ54127.1"/>
    <property type="molecule type" value="Genomic_DNA"/>
</dbReference>
<name>A0A1G8UKV7_9GAMM</name>
<organism evidence="1 2">
    <name type="scientific">Microbulbifer yueqingensis</name>
    <dbReference type="NCBI Taxonomy" id="658219"/>
    <lineage>
        <taxon>Bacteria</taxon>
        <taxon>Pseudomonadati</taxon>
        <taxon>Pseudomonadota</taxon>
        <taxon>Gammaproteobacteria</taxon>
        <taxon>Cellvibrionales</taxon>
        <taxon>Microbulbiferaceae</taxon>
        <taxon>Microbulbifer</taxon>
    </lineage>
</organism>
<dbReference type="AlphaFoldDB" id="A0A1G8UKV7"/>
<keyword evidence="1" id="KW-0456">Lyase</keyword>
<accession>A0A1G8UKV7</accession>
<sequence>MYQKYFRRFLEGAAQSAGSGAGAPLHMACHSHHYWPDVTYEAVKQYWNDSATQADAKWGPLFEEKIPAWQAAVARVLNLPAPERIAIAPNTHELVYRLVSAFDPSRPLRILTTDGEFYSFARQLHRLEEDSNIEVTRIHKEPYATLAERFEQELHRGNYELAYASQVFFDSGVVFPDLAGIAARKPERTEFVIDGYHGYFALPTDLGPVADKVFYTAGSYKYQGAGEGLCFMSIPAGCKLRPRYTGWFADLEELENRADQVSFADNWLRFAGSTMDYSTLYKALAILELYEQEGVTVEGIHEYVQQSQQRFLASMDAAGHPLLNRDNLIHHDLDNGHGHFFTFDCTTAQKSEDLQAELHSRGVLCDRRQQLLRLGFAIYHAADETFQRVFS</sequence>
<dbReference type="InterPro" id="IPR015422">
    <property type="entry name" value="PyrdxlP-dep_Trfase_small"/>
</dbReference>
<evidence type="ECO:0000313" key="2">
    <source>
        <dbReference type="Proteomes" id="UP000199305"/>
    </source>
</evidence>
<dbReference type="InterPro" id="IPR015421">
    <property type="entry name" value="PyrdxlP-dep_Trfase_major"/>
</dbReference>
<dbReference type="OrthoDB" id="5501089at2"/>
<protein>
    <submittedName>
        <fullName evidence="1">Selenocysteine lyase/Cysteine desulfurase</fullName>
    </submittedName>
</protein>
<dbReference type="Gene3D" id="3.90.1150.10">
    <property type="entry name" value="Aspartate Aminotransferase, domain 1"/>
    <property type="match status" value="1"/>
</dbReference>
<dbReference type="Proteomes" id="UP000199305">
    <property type="component" value="Unassembled WGS sequence"/>
</dbReference>
<evidence type="ECO:0000313" key="1">
    <source>
        <dbReference type="EMBL" id="SDJ54127.1"/>
    </source>
</evidence>
<keyword evidence="2" id="KW-1185">Reference proteome</keyword>